<comment type="caution">
    <text evidence="7">The sequence shown here is derived from an EMBL/GenBank/DDBJ whole genome shotgun (WGS) entry which is preliminary data.</text>
</comment>
<dbReference type="Pfam" id="PF25574">
    <property type="entry name" value="TPR_IMB1"/>
    <property type="match status" value="1"/>
</dbReference>
<dbReference type="InterPro" id="IPR040122">
    <property type="entry name" value="Importin_beta"/>
</dbReference>
<dbReference type="SMART" id="SM01349">
    <property type="entry name" value="TOG"/>
    <property type="match status" value="1"/>
</dbReference>
<dbReference type="PANTHER" id="PTHR10527">
    <property type="entry name" value="IMPORTIN BETA"/>
    <property type="match status" value="1"/>
</dbReference>
<evidence type="ECO:0000256" key="3">
    <source>
        <dbReference type="ARBA" id="ARBA00022490"/>
    </source>
</evidence>
<dbReference type="SUPFAM" id="SSF48371">
    <property type="entry name" value="ARM repeat"/>
    <property type="match status" value="2"/>
</dbReference>
<gene>
    <name evidence="7" type="ORF">P3X46_018428</name>
</gene>
<evidence type="ECO:0000256" key="1">
    <source>
        <dbReference type="ARBA" id="ARBA00004496"/>
    </source>
</evidence>
<keyword evidence="3" id="KW-0963">Cytoplasm</keyword>
<dbReference type="Gene3D" id="1.25.10.10">
    <property type="entry name" value="Leucine-rich Repeat Variant"/>
    <property type="match status" value="1"/>
</dbReference>
<comment type="subcellular location">
    <subcellularLocation>
        <location evidence="1">Cytoplasm</location>
    </subcellularLocation>
</comment>
<dbReference type="InterPro" id="IPR016024">
    <property type="entry name" value="ARM-type_fold"/>
</dbReference>
<organism evidence="7 8">
    <name type="scientific">Hevea brasiliensis</name>
    <name type="common">Para rubber tree</name>
    <name type="synonym">Siphonia brasiliensis</name>
    <dbReference type="NCBI Taxonomy" id="3981"/>
    <lineage>
        <taxon>Eukaryota</taxon>
        <taxon>Viridiplantae</taxon>
        <taxon>Streptophyta</taxon>
        <taxon>Embryophyta</taxon>
        <taxon>Tracheophyta</taxon>
        <taxon>Spermatophyta</taxon>
        <taxon>Magnoliopsida</taxon>
        <taxon>eudicotyledons</taxon>
        <taxon>Gunneridae</taxon>
        <taxon>Pentapetalae</taxon>
        <taxon>rosids</taxon>
        <taxon>fabids</taxon>
        <taxon>Malpighiales</taxon>
        <taxon>Euphorbiaceae</taxon>
        <taxon>Crotonoideae</taxon>
        <taxon>Micrandreae</taxon>
        <taxon>Hevea</taxon>
    </lineage>
</organism>
<evidence type="ECO:0000256" key="4">
    <source>
        <dbReference type="ARBA" id="ARBA00022737"/>
    </source>
</evidence>
<dbReference type="InterPro" id="IPR011989">
    <property type="entry name" value="ARM-like"/>
</dbReference>
<evidence type="ECO:0000259" key="6">
    <source>
        <dbReference type="SMART" id="SM01349"/>
    </source>
</evidence>
<proteinExistence type="predicted"/>
<dbReference type="InterPro" id="IPR034085">
    <property type="entry name" value="TOG"/>
</dbReference>
<feature type="domain" description="TOG" evidence="6">
    <location>
        <begin position="150"/>
        <end position="392"/>
    </location>
</feature>
<evidence type="ECO:0000313" key="7">
    <source>
        <dbReference type="EMBL" id="KAJ9170311.1"/>
    </source>
</evidence>
<reference evidence="7 8" key="1">
    <citation type="journal article" date="2023" name="Plant Biotechnol. J.">
        <title>Chromosome-level wild Hevea brasiliensis genome provides new tools for genomic-assisted breeding and valuable loci to elevate rubber yield.</title>
        <authorList>
            <person name="Cheng H."/>
            <person name="Song X."/>
            <person name="Hu Y."/>
            <person name="Wu T."/>
            <person name="Yang Q."/>
            <person name="An Z."/>
            <person name="Feng S."/>
            <person name="Deng Z."/>
            <person name="Wu W."/>
            <person name="Zeng X."/>
            <person name="Tu M."/>
            <person name="Wang X."/>
            <person name="Huang H."/>
        </authorList>
    </citation>
    <scope>NUCLEOTIDE SEQUENCE [LARGE SCALE GENOMIC DNA]</scope>
    <source>
        <strain evidence="7">MT/VB/25A 57/8</strain>
    </source>
</reference>
<keyword evidence="5" id="KW-0653">Protein transport</keyword>
<protein>
    <recommendedName>
        <fullName evidence="6">TOG domain-containing protein</fullName>
    </recommendedName>
</protein>
<evidence type="ECO:0000313" key="8">
    <source>
        <dbReference type="Proteomes" id="UP001174677"/>
    </source>
</evidence>
<sequence length="877" mass="100014">MSEEKEHEDAIQDLMSKAIEILIFEDKLAFDKSNEDYAQMAFEELIELTKERPDLFLPHLKDMFQCIYQILDNSEFEEKTRFLAKELMVLLLLHYRDEKPVLLRTGKFISQILSRLQDIDDDPSWDGNDNFDDDSRVFVQGVKRLAQYAPAIGGQFILEKFKIMFDFNFFSQKWQSRHAAVISCSIIARNCPKESINELDLLVEQPMKAVDDTHFRVRWAAINAIQEFSKNLNPDFQFQYYKKVLPALTKALNFSSHPYVQVQAASALFYFSKDCTSGLLTPYMDEIVNKLLRCLQRGKQLLKEEALTAVGSLVSSSKDHFQVYYKTVMPHLKVIMMKAAAESNSVLLRKSIECITMVGLAVGKKMFSDDIQMVVQSLISLQESKLERGDPMRNQVLRAWGRLCKCLGQDFQPYLGVVIPHLLQSAQLESRVTSPKYTESKSSFQSVISPNLGDDRTEIEEQVIEEKAEACKVLFSCATELMEGFDLWIDEVAQTLVPLISFDLNEQVREVSVSAMPVLLNISKASMEKGHVEGYQGLPFEELCFYTIPALVEALHKEPSMEIQLTILDSLEECMEMSGPTLKTEQIKRFLHIILEILITSSTLSRSRVEYEQIEKIHITAGDCLITFTEVYKAYLSQFFDQLLSCMAYMWENDKNAKERRTAFRIFSDVAEKCQEEALKYCEGNLRFLFDACYERNPEVQQIVAKCIGVSAQFGGAIFKSHIKEALGGLNSIMRDPETLNPDYLPAHDAAVSALGKIYLFHDEQLNEAEVFGRWLSHLPLVNDLDQARVAHDQLCLMVEKFSEELIHNDNAHLSKVIAVFAEILWAGQNLASKGTVNRIIEQLENFQSDLPPNTWASTLSSLAPSRAKILQLKLLS</sequence>
<keyword evidence="4" id="KW-0677">Repeat</keyword>
<dbReference type="Proteomes" id="UP001174677">
    <property type="component" value="Chromosome 10"/>
</dbReference>
<name>A0ABQ9LQP8_HEVBR</name>
<accession>A0ABQ9LQP8</accession>
<keyword evidence="8" id="KW-1185">Reference proteome</keyword>
<evidence type="ECO:0000256" key="2">
    <source>
        <dbReference type="ARBA" id="ARBA00022448"/>
    </source>
</evidence>
<evidence type="ECO:0000256" key="5">
    <source>
        <dbReference type="ARBA" id="ARBA00022927"/>
    </source>
</evidence>
<keyword evidence="2" id="KW-0813">Transport</keyword>
<dbReference type="InterPro" id="IPR058584">
    <property type="entry name" value="IMB1_TNPO1-like_TPR"/>
</dbReference>
<dbReference type="EMBL" id="JARPOI010000010">
    <property type="protein sequence ID" value="KAJ9170311.1"/>
    <property type="molecule type" value="Genomic_DNA"/>
</dbReference>